<evidence type="ECO:0000313" key="2">
    <source>
        <dbReference type="Proteomes" id="UP001187192"/>
    </source>
</evidence>
<gene>
    <name evidence="1" type="ORF">TIFTF001_055154</name>
</gene>
<proteinExistence type="predicted"/>
<dbReference type="EMBL" id="BTGU01016516">
    <property type="protein sequence ID" value="GMN71437.1"/>
    <property type="molecule type" value="Genomic_DNA"/>
</dbReference>
<name>A0AA88JGK6_FICCA</name>
<dbReference type="Proteomes" id="UP001187192">
    <property type="component" value="Unassembled WGS sequence"/>
</dbReference>
<keyword evidence="2" id="KW-1185">Reference proteome</keyword>
<comment type="caution">
    <text evidence="1">The sequence shown here is derived from an EMBL/GenBank/DDBJ whole genome shotgun (WGS) entry which is preliminary data.</text>
</comment>
<evidence type="ECO:0000313" key="1">
    <source>
        <dbReference type="EMBL" id="GMN71437.1"/>
    </source>
</evidence>
<reference evidence="1" key="1">
    <citation type="submission" date="2023-07" db="EMBL/GenBank/DDBJ databases">
        <title>draft genome sequence of fig (Ficus carica).</title>
        <authorList>
            <person name="Takahashi T."/>
            <person name="Nishimura K."/>
        </authorList>
    </citation>
    <scope>NUCLEOTIDE SEQUENCE</scope>
</reference>
<sequence length="66" mass="7727">MARTAVQWVRSQFDRFDNFSSRIPSSSSDLKRLPCQKKWQTMGTFKWRDMVAAVVKLDTNLFAVEL</sequence>
<organism evidence="1 2">
    <name type="scientific">Ficus carica</name>
    <name type="common">Common fig</name>
    <dbReference type="NCBI Taxonomy" id="3494"/>
    <lineage>
        <taxon>Eukaryota</taxon>
        <taxon>Viridiplantae</taxon>
        <taxon>Streptophyta</taxon>
        <taxon>Embryophyta</taxon>
        <taxon>Tracheophyta</taxon>
        <taxon>Spermatophyta</taxon>
        <taxon>Magnoliopsida</taxon>
        <taxon>eudicotyledons</taxon>
        <taxon>Gunneridae</taxon>
        <taxon>Pentapetalae</taxon>
        <taxon>rosids</taxon>
        <taxon>fabids</taxon>
        <taxon>Rosales</taxon>
        <taxon>Moraceae</taxon>
        <taxon>Ficeae</taxon>
        <taxon>Ficus</taxon>
    </lineage>
</organism>
<accession>A0AA88JGK6</accession>
<dbReference type="AlphaFoldDB" id="A0AA88JGK6"/>
<protein>
    <submittedName>
        <fullName evidence="1">Uncharacterized protein</fullName>
    </submittedName>
</protein>